<dbReference type="PANTHER" id="PTHR46167">
    <property type="entry name" value="N-LYSINE METHYLTRANSFERASE KMT5A"/>
    <property type="match status" value="1"/>
</dbReference>
<feature type="domain" description="SET" evidence="2">
    <location>
        <begin position="34"/>
        <end position="153"/>
    </location>
</feature>
<keyword evidence="3" id="KW-0808">Transferase</keyword>
<dbReference type="InterPro" id="IPR001214">
    <property type="entry name" value="SET_dom"/>
</dbReference>
<organism evidence="3 4">
    <name type="scientific">Frankliniella fusca</name>
    <dbReference type="NCBI Taxonomy" id="407009"/>
    <lineage>
        <taxon>Eukaryota</taxon>
        <taxon>Metazoa</taxon>
        <taxon>Ecdysozoa</taxon>
        <taxon>Arthropoda</taxon>
        <taxon>Hexapoda</taxon>
        <taxon>Insecta</taxon>
        <taxon>Pterygota</taxon>
        <taxon>Neoptera</taxon>
        <taxon>Paraneoptera</taxon>
        <taxon>Thysanoptera</taxon>
        <taxon>Terebrantia</taxon>
        <taxon>Thripoidea</taxon>
        <taxon>Thripidae</taxon>
        <taxon>Frankliniella</taxon>
    </lineage>
</organism>
<dbReference type="Gene3D" id="2.170.270.10">
    <property type="entry name" value="SET domain"/>
    <property type="match status" value="1"/>
</dbReference>
<dbReference type="InterPro" id="IPR051760">
    <property type="entry name" value="KMT5A"/>
</dbReference>
<evidence type="ECO:0000313" key="4">
    <source>
        <dbReference type="Proteomes" id="UP001219518"/>
    </source>
</evidence>
<comment type="caution">
    <text evidence="3">The sequence shown here is derived from an EMBL/GenBank/DDBJ whole genome shotgun (WGS) entry which is preliminary data.</text>
</comment>
<evidence type="ECO:0000313" key="3">
    <source>
        <dbReference type="EMBL" id="KAK3908595.1"/>
    </source>
</evidence>
<feature type="non-terminal residue" evidence="3">
    <location>
        <position position="598"/>
    </location>
</feature>
<dbReference type="GO" id="GO:0005700">
    <property type="term" value="C:polytene chromosome"/>
    <property type="evidence" value="ECO:0007669"/>
    <property type="project" value="TreeGrafter"/>
</dbReference>
<dbReference type="Proteomes" id="UP001219518">
    <property type="component" value="Unassembled WGS sequence"/>
</dbReference>
<keyword evidence="3" id="KW-0489">Methyltransferase</keyword>
<dbReference type="GO" id="GO:0032259">
    <property type="term" value="P:methylation"/>
    <property type="evidence" value="ECO:0007669"/>
    <property type="project" value="UniProtKB-KW"/>
</dbReference>
<dbReference type="PROSITE" id="PS50280">
    <property type="entry name" value="SET"/>
    <property type="match status" value="1"/>
</dbReference>
<protein>
    <submittedName>
        <fullName evidence="3">N-lysine methyltransferase KMT5A</fullName>
    </submittedName>
</protein>
<sequence>DRHVHKLITSPLKRRILNKNKNPVPLRLLLNIEDGLKVVQIPNKGRGVLATRKFFKNEFVIEYRGQLITRKEGITREKKLPRNTGCYFLYFKHKEKPIIDATEETEYKGRLINHGLPPNIKPKVYCMPNCAPRVGFVALREINPQEELVFDYGERRPDIVGAYPWLKSHRRVTDKKTKIDQSKPSIVCQIPLWKVAGLFKLDHLRGAQDINNTDNKATDVNFNNAESNQDENVKVLQNPECMALNINETHSIQISTAELCRLEKVEVNEDIDITDNKATDVNFNNAESNQDENVKVLQNPECMALNINETHPIQIATTELCRLEKVEVNEDIDITGFSDDEATNDKEETCPIKPKPTIVAADVNLVEDFIKEESIEVDYVDKPDSSREHTGLCELNQEVVTKDIAVTVGDTENKGNGSDDEATNDKEETCPIKPKPSIVAADVNLVEDFIKEESIEVDYVDKPDSSREHTGLCELNQEVVTKDIAATVGDTENKGNGSVVDIKETSNTDDRTLDNPFLKRFKKLRTKPECIDTIKNSDISSESTLSTHVLFGDKENLRNDSVVDFKETSNTDDRTLDNPFLKRFKMLRTKPECIDIKY</sequence>
<gene>
    <name evidence="3" type="ORF">KUF71_018944</name>
</gene>
<proteinExistence type="predicted"/>
<dbReference type="PANTHER" id="PTHR46167:SF1">
    <property type="entry name" value="N-LYSINE METHYLTRANSFERASE KMT5A"/>
    <property type="match status" value="1"/>
</dbReference>
<dbReference type="SUPFAM" id="SSF82199">
    <property type="entry name" value="SET domain"/>
    <property type="match status" value="1"/>
</dbReference>
<evidence type="ECO:0000259" key="2">
    <source>
        <dbReference type="PROSITE" id="PS50280"/>
    </source>
</evidence>
<keyword evidence="4" id="KW-1185">Reference proteome</keyword>
<dbReference type="GO" id="GO:0006357">
    <property type="term" value="P:regulation of transcription by RNA polymerase II"/>
    <property type="evidence" value="ECO:0007669"/>
    <property type="project" value="TreeGrafter"/>
</dbReference>
<dbReference type="GO" id="GO:0005634">
    <property type="term" value="C:nucleus"/>
    <property type="evidence" value="ECO:0007669"/>
    <property type="project" value="TreeGrafter"/>
</dbReference>
<dbReference type="GO" id="GO:0042799">
    <property type="term" value="F:histone H4K20 methyltransferase activity"/>
    <property type="evidence" value="ECO:0007669"/>
    <property type="project" value="TreeGrafter"/>
</dbReference>
<dbReference type="EMBL" id="JAHWGI010000065">
    <property type="protein sequence ID" value="KAK3908595.1"/>
    <property type="molecule type" value="Genomic_DNA"/>
</dbReference>
<feature type="region of interest" description="Disordered" evidence="1">
    <location>
        <begin position="409"/>
        <end position="432"/>
    </location>
</feature>
<dbReference type="InterPro" id="IPR046341">
    <property type="entry name" value="SET_dom_sf"/>
</dbReference>
<dbReference type="GO" id="GO:0043516">
    <property type="term" value="P:regulation of DNA damage response, signal transduction by p53 class mediator"/>
    <property type="evidence" value="ECO:0007669"/>
    <property type="project" value="TreeGrafter"/>
</dbReference>
<dbReference type="Pfam" id="PF00856">
    <property type="entry name" value="SET"/>
    <property type="match status" value="1"/>
</dbReference>
<accession>A0AAE1GVF8</accession>
<reference evidence="3" key="2">
    <citation type="journal article" date="2023" name="BMC Genomics">
        <title>Pest status, molecular evolution, and epigenetic factors derived from the genome assembly of Frankliniella fusca, a thysanopteran phytovirus vector.</title>
        <authorList>
            <person name="Catto M.A."/>
            <person name="Labadie P.E."/>
            <person name="Jacobson A.L."/>
            <person name="Kennedy G.G."/>
            <person name="Srinivasan R."/>
            <person name="Hunt B.G."/>
        </authorList>
    </citation>
    <scope>NUCLEOTIDE SEQUENCE</scope>
    <source>
        <strain evidence="3">PL_HMW_Pooled</strain>
    </source>
</reference>
<dbReference type="SMART" id="SM00317">
    <property type="entry name" value="SET"/>
    <property type="match status" value="1"/>
</dbReference>
<name>A0AAE1GVF8_9NEOP</name>
<dbReference type="AlphaFoldDB" id="A0AAE1GVF8"/>
<evidence type="ECO:0000256" key="1">
    <source>
        <dbReference type="SAM" id="MobiDB-lite"/>
    </source>
</evidence>
<reference evidence="3" key="1">
    <citation type="submission" date="2021-07" db="EMBL/GenBank/DDBJ databases">
        <authorList>
            <person name="Catto M.A."/>
            <person name="Jacobson A."/>
            <person name="Kennedy G."/>
            <person name="Labadie P."/>
            <person name="Hunt B.G."/>
            <person name="Srinivasan R."/>
        </authorList>
    </citation>
    <scope>NUCLEOTIDE SEQUENCE</scope>
    <source>
        <strain evidence="3">PL_HMW_Pooled</strain>
        <tissue evidence="3">Head</tissue>
    </source>
</reference>